<protein>
    <submittedName>
        <fullName evidence="1">Uncharacterized protein</fullName>
    </submittedName>
</protein>
<comment type="caution">
    <text evidence="1">The sequence shown here is derived from an EMBL/GenBank/DDBJ whole genome shotgun (WGS) entry which is preliminary data.</text>
</comment>
<gene>
    <name evidence="1" type="ORF">LCGC14_2613560</name>
</gene>
<sequence>MVIETYGHPSAMHGFDLDSTEVDLGKILGSSSEADMIITVSSEVSDIAGKLPTSNLAGSTEIDDLNNISTTDILTQVDIALIARDLDHLVNVDKAGIAPTSGSLFDLIMSKSTDQTFSQATDSLEAIRDRGDAEWITNTLTSTDIITQVNLSTGVSGNFALVAGLKDISTTDVLTQVNLSTGVAGNFALVAGLNDNSATDILTQSAAALVAIDLDHLINVNFLGVDPTSGSLIDLIMNKSSDQTFSQANDSLEGIRDRGDAAWVTNVLTSTDIITQVDLSTGVAGNFALVAGLKDVSTTDILTQVNLSDASTFDPSVDKVNATLTYKKAMDDLTAESYGQVFKTSNAYQYLSSTGGVLFTLTVTSSDRTRTS</sequence>
<reference evidence="1" key="1">
    <citation type="journal article" date="2015" name="Nature">
        <title>Complex archaea that bridge the gap between prokaryotes and eukaryotes.</title>
        <authorList>
            <person name="Spang A."/>
            <person name="Saw J.H."/>
            <person name="Jorgensen S.L."/>
            <person name="Zaremba-Niedzwiedzka K."/>
            <person name="Martijn J."/>
            <person name="Lind A.E."/>
            <person name="van Eijk R."/>
            <person name="Schleper C."/>
            <person name="Guy L."/>
            <person name="Ettema T.J."/>
        </authorList>
    </citation>
    <scope>NUCLEOTIDE SEQUENCE</scope>
</reference>
<name>A0A0F9A591_9ZZZZ</name>
<dbReference type="EMBL" id="LAZR01044420">
    <property type="protein sequence ID" value="KKL04689.1"/>
    <property type="molecule type" value="Genomic_DNA"/>
</dbReference>
<evidence type="ECO:0000313" key="1">
    <source>
        <dbReference type="EMBL" id="KKL04689.1"/>
    </source>
</evidence>
<accession>A0A0F9A591</accession>
<organism evidence="1">
    <name type="scientific">marine sediment metagenome</name>
    <dbReference type="NCBI Taxonomy" id="412755"/>
    <lineage>
        <taxon>unclassified sequences</taxon>
        <taxon>metagenomes</taxon>
        <taxon>ecological metagenomes</taxon>
    </lineage>
</organism>
<dbReference type="AlphaFoldDB" id="A0A0F9A591"/>
<proteinExistence type="predicted"/>